<dbReference type="InterPro" id="IPR051159">
    <property type="entry name" value="Hexapeptide_acetyltransf"/>
</dbReference>
<feature type="compositionally biased region" description="Acidic residues" evidence="3">
    <location>
        <begin position="123"/>
        <end position="142"/>
    </location>
</feature>
<protein>
    <submittedName>
        <fullName evidence="5">Bacterial transferase hexapeptide</fullName>
    </submittedName>
</protein>
<dbReference type="Pfam" id="PF00132">
    <property type="entry name" value="Hexapep"/>
    <property type="match status" value="1"/>
</dbReference>
<dbReference type="GO" id="GO:0008374">
    <property type="term" value="F:O-acyltransferase activity"/>
    <property type="evidence" value="ECO:0007669"/>
    <property type="project" value="TreeGrafter"/>
</dbReference>
<dbReference type="RefSeq" id="XP_020131248.1">
    <property type="nucleotide sequence ID" value="XM_020272051.1"/>
</dbReference>
<reference evidence="5 6" key="1">
    <citation type="submission" date="2016-10" db="EMBL/GenBank/DDBJ databases">
        <title>Proteomics and genomics reveal pathogen-plant mechanisms compatible with a hemibiotrophic lifestyle of Diplodia corticola.</title>
        <authorList>
            <person name="Fernandes I."/>
            <person name="De Jonge R."/>
            <person name="Van De Peer Y."/>
            <person name="Devreese B."/>
            <person name="Alves A."/>
            <person name="Esteves A.C."/>
        </authorList>
    </citation>
    <scope>NUCLEOTIDE SEQUENCE [LARGE SCALE GENOMIC DNA]</scope>
    <source>
        <strain evidence="5 6">CBS 112549</strain>
    </source>
</reference>
<feature type="compositionally biased region" description="Low complexity" evidence="3">
    <location>
        <begin position="328"/>
        <end position="356"/>
    </location>
</feature>
<sequence length="591" mass="64072">MPPSLHSGVRLDERDRISDTAASGFTAVNGRTSPRTLKLSGNGSERRHSRASLTPETDCVQDRRPLSQHPDPPDGPPTPRPPERDMRLSSPAKRKRSLYEDEEDAQDVDTYSRQGDSSSPSSAEDDDGDEDDDDLILVDENGEPAAQTRDFAAMSRRQVSMSDTDADADAPQREYEAGDASRKGDQRGDEAQSGQSNTGYGSPTQSGAHNGHMPMQTKHGYPEPLGIYPRPAVDIYPGPRPPLSLEEARSRSIIVGEERPSASASSSISWAAAWPSPSPSLPNRAANGYSGMAPPSDTWGALQRYQEQNSYRHGQSGSSTMAPPLPQPQQLSAPQSAMTAAQLAPQQQQRQPSIPQHVSQPLSHKLLSEKEKMLSGGIYTPFAPSLLKERQKCKAALWRFNNAVATGASLDESMRLFRDVLRLPSHDGPKSEDKMQSDDTPQSDHVGFLGEGCWIETPFRCDFGYNVRIGDQVAIEGGCTISDARTVVIGNRCILGHNVSIYTSDWDRSPRDRQGVKGTASAMEVVIEDGVCIEADVTILPGARIGKNSRVAAGSLVDREAKFPENKLIAGRPAVVTDRLMDDAPIGRSSL</sequence>
<dbReference type="AlphaFoldDB" id="A0A1J9S4V6"/>
<dbReference type="SUPFAM" id="SSF51161">
    <property type="entry name" value="Trimeric LpxA-like enzymes"/>
    <property type="match status" value="1"/>
</dbReference>
<dbReference type="GeneID" id="31012310"/>
<dbReference type="GO" id="GO:0016407">
    <property type="term" value="F:acetyltransferase activity"/>
    <property type="evidence" value="ECO:0007669"/>
    <property type="project" value="InterPro"/>
</dbReference>
<feature type="compositionally biased region" description="Basic and acidic residues" evidence="3">
    <location>
        <begin position="170"/>
        <end position="190"/>
    </location>
</feature>
<organism evidence="5 6">
    <name type="scientific">Diplodia corticola</name>
    <dbReference type="NCBI Taxonomy" id="236234"/>
    <lineage>
        <taxon>Eukaryota</taxon>
        <taxon>Fungi</taxon>
        <taxon>Dikarya</taxon>
        <taxon>Ascomycota</taxon>
        <taxon>Pezizomycotina</taxon>
        <taxon>Dothideomycetes</taxon>
        <taxon>Dothideomycetes incertae sedis</taxon>
        <taxon>Botryosphaeriales</taxon>
        <taxon>Botryosphaeriaceae</taxon>
        <taxon>Diplodia</taxon>
    </lineage>
</organism>
<dbReference type="OrthoDB" id="25818at2759"/>
<dbReference type="Proteomes" id="UP000183809">
    <property type="component" value="Unassembled WGS sequence"/>
</dbReference>
<feature type="region of interest" description="Disordered" evidence="3">
    <location>
        <begin position="309"/>
        <end position="361"/>
    </location>
</feature>
<gene>
    <name evidence="5" type="ORF">BKCO1_1900028</name>
</gene>
<keyword evidence="2 5" id="KW-0808">Transferase</keyword>
<dbReference type="InterPro" id="IPR024688">
    <property type="entry name" value="Mac_dom"/>
</dbReference>
<dbReference type="InterPro" id="IPR001451">
    <property type="entry name" value="Hexapep"/>
</dbReference>
<feature type="region of interest" description="Disordered" evidence="3">
    <location>
        <begin position="423"/>
        <end position="442"/>
    </location>
</feature>
<comment type="similarity">
    <text evidence="1">Belongs to the transferase hexapeptide repeat family.</text>
</comment>
<name>A0A1J9S4V6_9PEZI</name>
<dbReference type="STRING" id="236234.A0A1J9S4V6"/>
<accession>A0A1J9S4V6</accession>
<dbReference type="Gene3D" id="2.160.10.10">
    <property type="entry name" value="Hexapeptide repeat proteins"/>
    <property type="match status" value="1"/>
</dbReference>
<feature type="compositionally biased region" description="Basic and acidic residues" evidence="3">
    <location>
        <begin position="9"/>
        <end position="18"/>
    </location>
</feature>
<dbReference type="InterPro" id="IPR011004">
    <property type="entry name" value="Trimer_LpxA-like_sf"/>
</dbReference>
<dbReference type="SMART" id="SM01266">
    <property type="entry name" value="Mac"/>
    <property type="match status" value="1"/>
</dbReference>
<feature type="compositionally biased region" description="Polar residues" evidence="3">
    <location>
        <begin position="29"/>
        <end position="43"/>
    </location>
</feature>
<feature type="compositionally biased region" description="Low complexity" evidence="3">
    <location>
        <begin position="261"/>
        <end position="275"/>
    </location>
</feature>
<dbReference type="EMBL" id="MNUE01000019">
    <property type="protein sequence ID" value="OJD34988.1"/>
    <property type="molecule type" value="Genomic_DNA"/>
</dbReference>
<evidence type="ECO:0000259" key="4">
    <source>
        <dbReference type="SMART" id="SM01266"/>
    </source>
</evidence>
<dbReference type="Pfam" id="PF12464">
    <property type="entry name" value="Mac"/>
    <property type="match status" value="1"/>
</dbReference>
<comment type="caution">
    <text evidence="5">The sequence shown here is derived from an EMBL/GenBank/DDBJ whole genome shotgun (WGS) entry which is preliminary data.</text>
</comment>
<keyword evidence="6" id="KW-1185">Reference proteome</keyword>
<feature type="compositionally biased region" description="Basic and acidic residues" evidence="3">
    <location>
        <begin position="423"/>
        <end position="437"/>
    </location>
</feature>
<evidence type="ECO:0000313" key="6">
    <source>
        <dbReference type="Proteomes" id="UP000183809"/>
    </source>
</evidence>
<proteinExistence type="inferred from homology"/>
<dbReference type="PANTHER" id="PTHR23416">
    <property type="entry name" value="SIALIC ACID SYNTHASE-RELATED"/>
    <property type="match status" value="1"/>
</dbReference>
<feature type="domain" description="Maltose/galactoside acetyltransferase" evidence="4">
    <location>
        <begin position="370"/>
        <end position="425"/>
    </location>
</feature>
<evidence type="ECO:0000256" key="1">
    <source>
        <dbReference type="ARBA" id="ARBA00007274"/>
    </source>
</evidence>
<feature type="compositionally biased region" description="Basic and acidic residues" evidence="3">
    <location>
        <begin position="246"/>
        <end position="260"/>
    </location>
</feature>
<evidence type="ECO:0000256" key="3">
    <source>
        <dbReference type="SAM" id="MobiDB-lite"/>
    </source>
</evidence>
<evidence type="ECO:0000313" key="5">
    <source>
        <dbReference type="EMBL" id="OJD34988.1"/>
    </source>
</evidence>
<feature type="compositionally biased region" description="Polar residues" evidence="3">
    <location>
        <begin position="192"/>
        <end position="208"/>
    </location>
</feature>
<evidence type="ECO:0000256" key="2">
    <source>
        <dbReference type="ARBA" id="ARBA00022679"/>
    </source>
</evidence>
<dbReference type="PANTHER" id="PTHR23416:SF76">
    <property type="entry name" value="ZN(II)2CYS6 TRANSCRIPTION FACTOR (EUROFUNG)"/>
    <property type="match status" value="1"/>
</dbReference>
<feature type="region of interest" description="Disordered" evidence="3">
    <location>
        <begin position="1"/>
        <end position="278"/>
    </location>
</feature>
<feature type="compositionally biased region" description="Polar residues" evidence="3">
    <location>
        <begin position="309"/>
        <end position="321"/>
    </location>
</feature>